<evidence type="ECO:0000313" key="4">
    <source>
        <dbReference type="EMBL" id="MEI9413082.1"/>
    </source>
</evidence>
<dbReference type="Proteomes" id="UP001387293">
    <property type="component" value="Unassembled WGS sequence"/>
</dbReference>
<keyword evidence="1 2" id="KW-0238">DNA-binding</keyword>
<dbReference type="CDD" id="cd00383">
    <property type="entry name" value="trans_reg_C"/>
    <property type="match status" value="1"/>
</dbReference>
<sequence length="240" mass="26851">MSEARKIGSVLVVDNVLAPILNIEEHVPRGNSPAKASGAQAKALKISQGWKSEVVIASLDLGHDDLGLLRDLRNLGDLSIIVIENRRGENDKANRHESDADECLSKLRELLVRLDSLVRSRSADPVEVQRRSPSGRWLFGGWELRLKTRQLRDPSGALVPLTQGEYALLFAFLEAAQRPLSREYLQRATRIHGEISDRSIDVQILRLRRKLERDARAPQLIKTKRGIGYVFSIPAELSDA</sequence>
<dbReference type="RefSeq" id="WP_337109404.1">
    <property type="nucleotide sequence ID" value="NZ_JAPYKS010000048.1"/>
</dbReference>
<dbReference type="Gene3D" id="1.10.10.10">
    <property type="entry name" value="Winged helix-like DNA-binding domain superfamily/Winged helix DNA-binding domain"/>
    <property type="match status" value="1"/>
</dbReference>
<evidence type="ECO:0000256" key="2">
    <source>
        <dbReference type="PROSITE-ProRule" id="PRU01091"/>
    </source>
</evidence>
<dbReference type="InterPro" id="IPR001867">
    <property type="entry name" value="OmpR/PhoB-type_DNA-bd"/>
</dbReference>
<dbReference type="InterPro" id="IPR016032">
    <property type="entry name" value="Sig_transdc_resp-reg_C-effctor"/>
</dbReference>
<protein>
    <submittedName>
        <fullName evidence="4">Winged helix-turn-helix domain-containing protein</fullName>
    </submittedName>
</protein>
<dbReference type="Pfam" id="PF00486">
    <property type="entry name" value="Trans_reg_C"/>
    <property type="match status" value="1"/>
</dbReference>
<evidence type="ECO:0000259" key="3">
    <source>
        <dbReference type="PROSITE" id="PS51755"/>
    </source>
</evidence>
<dbReference type="SMART" id="SM00862">
    <property type="entry name" value="Trans_reg_C"/>
    <property type="match status" value="1"/>
</dbReference>
<dbReference type="SUPFAM" id="SSF46894">
    <property type="entry name" value="C-terminal effector domain of the bipartite response regulators"/>
    <property type="match status" value="1"/>
</dbReference>
<comment type="caution">
    <text evidence="4">The sequence shown here is derived from an EMBL/GenBank/DDBJ whole genome shotgun (WGS) entry which is preliminary data.</text>
</comment>
<feature type="domain" description="OmpR/PhoB-type" evidence="3">
    <location>
        <begin position="134"/>
        <end position="233"/>
    </location>
</feature>
<dbReference type="InterPro" id="IPR036388">
    <property type="entry name" value="WH-like_DNA-bd_sf"/>
</dbReference>
<dbReference type="PROSITE" id="PS51755">
    <property type="entry name" value="OMPR_PHOB"/>
    <property type="match status" value="1"/>
</dbReference>
<accession>A0ABU8L526</accession>
<feature type="DNA-binding region" description="OmpR/PhoB-type" evidence="2">
    <location>
        <begin position="134"/>
        <end position="233"/>
    </location>
</feature>
<proteinExistence type="predicted"/>
<keyword evidence="5" id="KW-1185">Reference proteome</keyword>
<gene>
    <name evidence="4" type="ORF">O7A60_30710</name>
</gene>
<evidence type="ECO:0000256" key="1">
    <source>
        <dbReference type="ARBA" id="ARBA00023125"/>
    </source>
</evidence>
<reference evidence="4 5" key="1">
    <citation type="submission" date="2022-12" db="EMBL/GenBank/DDBJ databases">
        <authorList>
            <person name="Muema E."/>
        </authorList>
    </citation>
    <scope>NUCLEOTIDE SEQUENCE [LARGE SCALE GENOMIC DNA]</scope>
    <source>
        <strain evidence="5">1326</strain>
    </source>
</reference>
<evidence type="ECO:0000313" key="5">
    <source>
        <dbReference type="Proteomes" id="UP001387293"/>
    </source>
</evidence>
<name>A0ABU8L526_9HYPH</name>
<organism evidence="4 5">
    <name type="scientific">Mesorhizobium salmacidum</name>
    <dbReference type="NCBI Taxonomy" id="3015171"/>
    <lineage>
        <taxon>Bacteria</taxon>
        <taxon>Pseudomonadati</taxon>
        <taxon>Pseudomonadota</taxon>
        <taxon>Alphaproteobacteria</taxon>
        <taxon>Hyphomicrobiales</taxon>
        <taxon>Phyllobacteriaceae</taxon>
        <taxon>Mesorhizobium</taxon>
    </lineage>
</organism>
<dbReference type="EMBL" id="JAPYKS010000048">
    <property type="protein sequence ID" value="MEI9413082.1"/>
    <property type="molecule type" value="Genomic_DNA"/>
</dbReference>